<dbReference type="PANTHER" id="PTHR34293">
    <property type="entry name" value="HTH-TYPE TRANSCRIPTIONAL REGULATOR TRMBL2"/>
    <property type="match status" value="1"/>
</dbReference>
<proteinExistence type="predicted"/>
<evidence type="ECO:0000313" key="2">
    <source>
        <dbReference type="EMBL" id="MBC8578410.1"/>
    </source>
</evidence>
<dbReference type="Gene3D" id="1.10.10.10">
    <property type="entry name" value="Winged helix-like DNA-binding domain superfamily/Winged helix DNA-binding domain"/>
    <property type="match status" value="1"/>
</dbReference>
<dbReference type="Pfam" id="PF01978">
    <property type="entry name" value="TrmB"/>
    <property type="match status" value="1"/>
</dbReference>
<comment type="caution">
    <text evidence="2">The sequence shown here is derived from an EMBL/GenBank/DDBJ whole genome shotgun (WGS) entry which is preliminary data.</text>
</comment>
<dbReference type="RefSeq" id="WP_177671523.1">
    <property type="nucleotide sequence ID" value="NZ_JACRSY010000003.1"/>
</dbReference>
<dbReference type="InterPro" id="IPR051797">
    <property type="entry name" value="TrmB-like"/>
</dbReference>
<dbReference type="InterPro" id="IPR036388">
    <property type="entry name" value="WH-like_DNA-bd_sf"/>
</dbReference>
<dbReference type="AlphaFoldDB" id="A0A926EGA5"/>
<dbReference type="InterPro" id="IPR002831">
    <property type="entry name" value="Tscrpt_reg_TrmB_N"/>
</dbReference>
<keyword evidence="3" id="KW-1185">Reference proteome</keyword>
<organism evidence="2 3">
    <name type="scientific">Zhenhengia yiwuensis</name>
    <dbReference type="NCBI Taxonomy" id="2763666"/>
    <lineage>
        <taxon>Bacteria</taxon>
        <taxon>Bacillati</taxon>
        <taxon>Bacillota</taxon>
        <taxon>Clostridia</taxon>
        <taxon>Lachnospirales</taxon>
        <taxon>Lachnospiraceae</taxon>
        <taxon>Zhenhengia</taxon>
    </lineage>
</organism>
<dbReference type="Proteomes" id="UP000655830">
    <property type="component" value="Unassembled WGS sequence"/>
</dbReference>
<dbReference type="InterPro" id="IPR036390">
    <property type="entry name" value="WH_DNA-bd_sf"/>
</dbReference>
<accession>A0A926EGA5</accession>
<gene>
    <name evidence="2" type="ORF">H8718_02540</name>
</gene>
<evidence type="ECO:0000313" key="3">
    <source>
        <dbReference type="Proteomes" id="UP000655830"/>
    </source>
</evidence>
<name>A0A926EGA5_9FIRM</name>
<evidence type="ECO:0000259" key="1">
    <source>
        <dbReference type="Pfam" id="PF01978"/>
    </source>
</evidence>
<sequence length="228" mass="25748">MHFEEALIKLGLTPIEATLYTTLCKHGALTGYEVAKLCGISRSNVYASLYSLQDKGKCYLLDEEPNKYIAVSKEDLLLSAKRDFDEVYQTLNTHYPESYKNSDPYITIKGYDNVVNKIRNTLLSCKSHLYILSTSEILETFKDILSDISTTKKVTIISDSHLIIGEAFIHTRSKAPIGFHMIVDTACVITGDLTNEASQCLFTSNQSLVRLMRESLITELEMIRLMNQ</sequence>
<dbReference type="PANTHER" id="PTHR34293:SF1">
    <property type="entry name" value="HTH-TYPE TRANSCRIPTIONAL REGULATOR TRMBL2"/>
    <property type="match status" value="1"/>
</dbReference>
<dbReference type="EMBL" id="JACRSY010000003">
    <property type="protein sequence ID" value="MBC8578410.1"/>
    <property type="molecule type" value="Genomic_DNA"/>
</dbReference>
<dbReference type="CDD" id="cd09124">
    <property type="entry name" value="PLDc_like_TrmB_middle"/>
    <property type="match status" value="1"/>
</dbReference>
<dbReference type="SUPFAM" id="SSF46785">
    <property type="entry name" value="Winged helix' DNA-binding domain"/>
    <property type="match status" value="1"/>
</dbReference>
<reference evidence="2" key="1">
    <citation type="submission" date="2020-08" db="EMBL/GenBank/DDBJ databases">
        <title>Genome public.</title>
        <authorList>
            <person name="Liu C."/>
            <person name="Sun Q."/>
        </authorList>
    </citation>
    <scope>NUCLEOTIDE SEQUENCE</scope>
    <source>
        <strain evidence="2">NSJ-12</strain>
    </source>
</reference>
<protein>
    <submittedName>
        <fullName evidence="2">TrmB family transcriptional regulator</fullName>
    </submittedName>
</protein>
<feature type="domain" description="Transcription regulator TrmB N-terminal" evidence="1">
    <location>
        <begin position="9"/>
        <end position="73"/>
    </location>
</feature>